<evidence type="ECO:0000313" key="2">
    <source>
        <dbReference type="EMBL" id="CAI9162668.1"/>
    </source>
</evidence>
<keyword evidence="3" id="KW-1185">Reference proteome</keyword>
<feature type="region of interest" description="Disordered" evidence="1">
    <location>
        <begin position="1"/>
        <end position="43"/>
    </location>
</feature>
<feature type="compositionally biased region" description="Gly residues" evidence="1">
    <location>
        <begin position="86"/>
        <end position="96"/>
    </location>
</feature>
<proteinExistence type="predicted"/>
<feature type="region of interest" description="Disordered" evidence="1">
    <location>
        <begin position="86"/>
        <end position="115"/>
    </location>
</feature>
<protein>
    <submittedName>
        <fullName evidence="2">Uncharacterized protein</fullName>
    </submittedName>
</protein>
<sequence length="190" mass="20260">MPPLGDAAWGKPRASAETSAWKAGGRIQPQEARRGHSPNPRRAGAESWVFAGEMKVSVQLAYKVPVLGPQDRRLLLAPRRFLPGGRELGAQGGAGTRAGPHLAGPHRRRDGGARSPRALCERFEGSLRLAGAVGTHSEFRVGPCGRLGSSRWSRILAAADLEGRERQAPLSPRPSLFAYGALLGFPEPPP</sequence>
<gene>
    <name evidence="2" type="ORF">MRATA1EN1_LOCUS11630</name>
</gene>
<evidence type="ECO:0000313" key="3">
    <source>
        <dbReference type="Proteomes" id="UP001176941"/>
    </source>
</evidence>
<accession>A0ABN8YM65</accession>
<dbReference type="Proteomes" id="UP001176941">
    <property type="component" value="Chromosome 21"/>
</dbReference>
<dbReference type="EMBL" id="OX459957">
    <property type="protein sequence ID" value="CAI9162668.1"/>
    <property type="molecule type" value="Genomic_DNA"/>
</dbReference>
<name>A0ABN8YM65_RANTA</name>
<reference evidence="2" key="1">
    <citation type="submission" date="2023-04" db="EMBL/GenBank/DDBJ databases">
        <authorList>
            <consortium name="ELIXIR-Norway"/>
        </authorList>
    </citation>
    <scope>NUCLEOTIDE SEQUENCE [LARGE SCALE GENOMIC DNA]</scope>
</reference>
<evidence type="ECO:0000256" key="1">
    <source>
        <dbReference type="SAM" id="MobiDB-lite"/>
    </source>
</evidence>
<organism evidence="2 3">
    <name type="scientific">Rangifer tarandus platyrhynchus</name>
    <name type="common">Svalbard reindeer</name>
    <dbReference type="NCBI Taxonomy" id="3082113"/>
    <lineage>
        <taxon>Eukaryota</taxon>
        <taxon>Metazoa</taxon>
        <taxon>Chordata</taxon>
        <taxon>Craniata</taxon>
        <taxon>Vertebrata</taxon>
        <taxon>Euteleostomi</taxon>
        <taxon>Mammalia</taxon>
        <taxon>Eutheria</taxon>
        <taxon>Laurasiatheria</taxon>
        <taxon>Artiodactyla</taxon>
        <taxon>Ruminantia</taxon>
        <taxon>Pecora</taxon>
        <taxon>Cervidae</taxon>
        <taxon>Odocoileinae</taxon>
        <taxon>Rangifer</taxon>
    </lineage>
</organism>